<accession>V8NKY7</accession>
<keyword evidence="2" id="KW-1185">Reference proteome</keyword>
<dbReference type="Proteomes" id="UP000018936">
    <property type="component" value="Unassembled WGS sequence"/>
</dbReference>
<gene>
    <name evidence="1" type="ORF">L345_11303</name>
</gene>
<evidence type="ECO:0000313" key="1">
    <source>
        <dbReference type="EMBL" id="ETE62944.1"/>
    </source>
</evidence>
<proteinExistence type="predicted"/>
<organism evidence="1 2">
    <name type="scientific">Ophiophagus hannah</name>
    <name type="common">King cobra</name>
    <name type="synonym">Naja hannah</name>
    <dbReference type="NCBI Taxonomy" id="8665"/>
    <lineage>
        <taxon>Eukaryota</taxon>
        <taxon>Metazoa</taxon>
        <taxon>Chordata</taxon>
        <taxon>Craniata</taxon>
        <taxon>Vertebrata</taxon>
        <taxon>Euteleostomi</taxon>
        <taxon>Lepidosauria</taxon>
        <taxon>Squamata</taxon>
        <taxon>Bifurcata</taxon>
        <taxon>Unidentata</taxon>
        <taxon>Episquamata</taxon>
        <taxon>Toxicofera</taxon>
        <taxon>Serpentes</taxon>
        <taxon>Colubroidea</taxon>
        <taxon>Elapidae</taxon>
        <taxon>Elapinae</taxon>
        <taxon>Ophiophagus</taxon>
    </lineage>
</organism>
<sequence length="67" mass="7609">MGTKSIFLVPLRLDGPPLRQVPPLPRLRPRELHRALEVRLRDQLGSELLWITPPVPERGHLCQQGTG</sequence>
<dbReference type="AlphaFoldDB" id="V8NKY7"/>
<feature type="non-terminal residue" evidence="1">
    <location>
        <position position="1"/>
    </location>
</feature>
<evidence type="ECO:0000313" key="2">
    <source>
        <dbReference type="Proteomes" id="UP000018936"/>
    </source>
</evidence>
<dbReference type="EMBL" id="AZIM01002982">
    <property type="protein sequence ID" value="ETE62944.1"/>
    <property type="molecule type" value="Genomic_DNA"/>
</dbReference>
<comment type="caution">
    <text evidence="1">The sequence shown here is derived from an EMBL/GenBank/DDBJ whole genome shotgun (WGS) entry which is preliminary data.</text>
</comment>
<name>V8NKY7_OPHHA</name>
<protein>
    <submittedName>
        <fullName evidence="1">Uncharacterized protein</fullName>
    </submittedName>
</protein>
<reference evidence="1 2" key="1">
    <citation type="journal article" date="2013" name="Proc. Natl. Acad. Sci. U.S.A.">
        <title>The king cobra genome reveals dynamic gene evolution and adaptation in the snake venom system.</title>
        <authorList>
            <person name="Vonk F.J."/>
            <person name="Casewell N.R."/>
            <person name="Henkel C.V."/>
            <person name="Heimberg A.M."/>
            <person name="Jansen H.J."/>
            <person name="McCleary R.J."/>
            <person name="Kerkkamp H.M."/>
            <person name="Vos R.A."/>
            <person name="Guerreiro I."/>
            <person name="Calvete J.J."/>
            <person name="Wuster W."/>
            <person name="Woods A.E."/>
            <person name="Logan J.M."/>
            <person name="Harrison R.A."/>
            <person name="Castoe T.A."/>
            <person name="de Koning A.P."/>
            <person name="Pollock D.D."/>
            <person name="Yandell M."/>
            <person name="Calderon D."/>
            <person name="Renjifo C."/>
            <person name="Currier R.B."/>
            <person name="Salgado D."/>
            <person name="Pla D."/>
            <person name="Sanz L."/>
            <person name="Hyder A.S."/>
            <person name="Ribeiro J.M."/>
            <person name="Arntzen J.W."/>
            <person name="van den Thillart G.E."/>
            <person name="Boetzer M."/>
            <person name="Pirovano W."/>
            <person name="Dirks R.P."/>
            <person name="Spaink H.P."/>
            <person name="Duboule D."/>
            <person name="McGlinn E."/>
            <person name="Kini R.M."/>
            <person name="Richardson M.K."/>
        </authorList>
    </citation>
    <scope>NUCLEOTIDE SEQUENCE</scope>
    <source>
        <tissue evidence="1">Blood</tissue>
    </source>
</reference>